<dbReference type="InterPro" id="IPR036427">
    <property type="entry name" value="Bromodomain-like_sf"/>
</dbReference>
<evidence type="ECO:0000259" key="4">
    <source>
        <dbReference type="PROSITE" id="PS50014"/>
    </source>
</evidence>
<reference evidence="5 6" key="1">
    <citation type="submission" date="2019-07" db="EMBL/GenBank/DDBJ databases">
        <title>Genomes of Cafeteria roenbergensis.</title>
        <authorList>
            <person name="Fischer M.G."/>
            <person name="Hackl T."/>
            <person name="Roman M."/>
        </authorList>
    </citation>
    <scope>NUCLEOTIDE SEQUENCE [LARGE SCALE GENOMIC DNA]</scope>
    <source>
        <strain evidence="5 6">BVI</strain>
    </source>
</reference>
<dbReference type="SUPFAM" id="SSF47370">
    <property type="entry name" value="Bromodomain"/>
    <property type="match status" value="2"/>
</dbReference>
<protein>
    <recommendedName>
        <fullName evidence="4">Bromo domain-containing protein</fullName>
    </recommendedName>
</protein>
<evidence type="ECO:0000256" key="2">
    <source>
        <dbReference type="PROSITE-ProRule" id="PRU00035"/>
    </source>
</evidence>
<feature type="region of interest" description="Disordered" evidence="3">
    <location>
        <begin position="503"/>
        <end position="527"/>
    </location>
</feature>
<dbReference type="EMBL" id="VLTN01000004">
    <property type="protein sequence ID" value="KAA0156282.1"/>
    <property type="molecule type" value="Genomic_DNA"/>
</dbReference>
<dbReference type="Pfam" id="PF00439">
    <property type="entry name" value="Bromodomain"/>
    <property type="match status" value="1"/>
</dbReference>
<accession>A0A5A8CT00</accession>
<dbReference type="PRINTS" id="PR00503">
    <property type="entry name" value="BROMODOMAIN"/>
</dbReference>
<dbReference type="Gene3D" id="1.20.920.10">
    <property type="entry name" value="Bromodomain-like"/>
    <property type="match status" value="2"/>
</dbReference>
<dbReference type="PROSITE" id="PS50014">
    <property type="entry name" value="BROMODOMAIN_2"/>
    <property type="match status" value="1"/>
</dbReference>
<evidence type="ECO:0000256" key="3">
    <source>
        <dbReference type="SAM" id="MobiDB-lite"/>
    </source>
</evidence>
<organism evidence="5 6">
    <name type="scientific">Cafeteria roenbergensis</name>
    <name type="common">Marine flagellate</name>
    <dbReference type="NCBI Taxonomy" id="33653"/>
    <lineage>
        <taxon>Eukaryota</taxon>
        <taxon>Sar</taxon>
        <taxon>Stramenopiles</taxon>
        <taxon>Bigyra</taxon>
        <taxon>Opalozoa</taxon>
        <taxon>Bicosoecida</taxon>
        <taxon>Cafeteriaceae</taxon>
        <taxon>Cafeteria</taxon>
    </lineage>
</organism>
<proteinExistence type="predicted"/>
<dbReference type="CDD" id="cd04369">
    <property type="entry name" value="Bromodomain"/>
    <property type="match status" value="1"/>
</dbReference>
<dbReference type="InterPro" id="IPR001487">
    <property type="entry name" value="Bromodomain"/>
</dbReference>
<dbReference type="SMART" id="SM00297">
    <property type="entry name" value="BROMO"/>
    <property type="match status" value="1"/>
</dbReference>
<evidence type="ECO:0000313" key="5">
    <source>
        <dbReference type="EMBL" id="KAA0156282.1"/>
    </source>
</evidence>
<feature type="domain" description="Bromo" evidence="4">
    <location>
        <begin position="410"/>
        <end position="482"/>
    </location>
</feature>
<name>A0A5A8CT00_CAFRO</name>
<gene>
    <name evidence="5" type="ORF">FNF29_01075</name>
</gene>
<dbReference type="PANTHER" id="PTHR45926">
    <property type="entry name" value="OSJNBA0053K19.4 PROTEIN"/>
    <property type="match status" value="1"/>
</dbReference>
<dbReference type="Proteomes" id="UP000323011">
    <property type="component" value="Unassembled WGS sequence"/>
</dbReference>
<evidence type="ECO:0000256" key="1">
    <source>
        <dbReference type="ARBA" id="ARBA00023117"/>
    </source>
</evidence>
<keyword evidence="1 2" id="KW-0103">Bromodomain</keyword>
<dbReference type="AlphaFoldDB" id="A0A5A8CT00"/>
<comment type="caution">
    <text evidence="5">The sequence shown here is derived from an EMBL/GenBank/DDBJ whole genome shotgun (WGS) entry which is preliminary data.</text>
</comment>
<evidence type="ECO:0000313" key="6">
    <source>
        <dbReference type="Proteomes" id="UP000323011"/>
    </source>
</evidence>
<keyword evidence="6" id="KW-1185">Reference proteome</keyword>
<sequence>MASGLAPPTNIFVFTKLHKVLEVLEKQCHLAQVACSRLDTPHEGRPGTVVDLYRVAAMLGASPRDCKFRTCEEFARALRAAVREGPSNKDVVVATETLLRDKLPRAITSQPHEVMQALAQIVEQLLADKEFKSSFGSPPTDAIARGYSQAVRHPVGLLPILSRLRRRGGYALASEAALDLRRIGSNCLTFNVHNGIKAAAPAVKELRRLALRYLGVLDAKLAAFVDTKQFALSDSSWVSGKHEGADVTAVRQQLVGALETIVDGDGMTSFVWPLDNTDFFAKYSEHAAAVGVLGRPVALLEAIEDLHCRLLPSRSGAIALILAPFQTGATVWRALGDAGVASSCDAELQRALRILSADLGIPHKRRHTEQVGKSVHLDAVAKANKKAVLAVLKKLEAAKAPVRLGPNAGRLIQPASIFLAPVESTPDFASDYYTKIRKPMDLGTIRCKVVHNEYCLVQDLVADVRLMLANCRTFNKGNEDVLFFADELAKAFENVTKSSKQFQQSGSSFLNPAASNKGTGKPSRFFN</sequence>